<dbReference type="Gene3D" id="3.60.21.10">
    <property type="match status" value="1"/>
</dbReference>
<dbReference type="GO" id="GO:0030904">
    <property type="term" value="C:retromer complex"/>
    <property type="evidence" value="ECO:0007669"/>
    <property type="project" value="InterPro"/>
</dbReference>
<evidence type="ECO:0000256" key="2">
    <source>
        <dbReference type="ARBA" id="ARBA00017767"/>
    </source>
</evidence>
<dbReference type="GO" id="GO:0005829">
    <property type="term" value="C:cytosol"/>
    <property type="evidence" value="ECO:0007669"/>
    <property type="project" value="GOC"/>
</dbReference>
<keyword evidence="4" id="KW-0653">Protein transport</keyword>
<dbReference type="SUPFAM" id="SSF56300">
    <property type="entry name" value="Metallo-dependent phosphatases"/>
    <property type="match status" value="1"/>
</dbReference>
<dbReference type="InterPro" id="IPR028661">
    <property type="entry name" value="Vps29"/>
</dbReference>
<evidence type="ECO:0000313" key="7">
    <source>
        <dbReference type="EMBL" id="CAD9691986.1"/>
    </source>
</evidence>
<evidence type="ECO:0000256" key="1">
    <source>
        <dbReference type="ARBA" id="ARBA00005945"/>
    </source>
</evidence>
<evidence type="ECO:0000256" key="5">
    <source>
        <dbReference type="RuleBase" id="RU362040"/>
    </source>
</evidence>
<dbReference type="PANTHER" id="PTHR11124">
    <property type="entry name" value="VACUOLAR SORTING PROTEIN VPS29"/>
    <property type="match status" value="1"/>
</dbReference>
<gene>
    <name evidence="7" type="ORF">RMAR1173_LOCUS11970</name>
</gene>
<evidence type="ECO:0000256" key="4">
    <source>
        <dbReference type="ARBA" id="ARBA00022927"/>
    </source>
</evidence>
<evidence type="ECO:0000256" key="3">
    <source>
        <dbReference type="ARBA" id="ARBA00022448"/>
    </source>
</evidence>
<accession>A0A7S2S7P2</accession>
<dbReference type="AlphaFoldDB" id="A0A7S2S7P2"/>
<proteinExistence type="inferred from homology"/>
<dbReference type="InterPro" id="IPR024654">
    <property type="entry name" value="Calcineurin-like_PHP_lpxH"/>
</dbReference>
<evidence type="ECO:0000259" key="6">
    <source>
        <dbReference type="Pfam" id="PF12850"/>
    </source>
</evidence>
<keyword evidence="3" id="KW-0813">Transport</keyword>
<organism evidence="7">
    <name type="scientific">Rhizochromulina marina</name>
    <dbReference type="NCBI Taxonomy" id="1034831"/>
    <lineage>
        <taxon>Eukaryota</taxon>
        <taxon>Sar</taxon>
        <taxon>Stramenopiles</taxon>
        <taxon>Ochrophyta</taxon>
        <taxon>Dictyochophyceae</taxon>
        <taxon>Rhizochromulinales</taxon>
        <taxon>Rhizochromulina</taxon>
    </lineage>
</organism>
<dbReference type="EMBL" id="HBHJ01018080">
    <property type="protein sequence ID" value="CAD9691986.1"/>
    <property type="molecule type" value="Transcribed_RNA"/>
</dbReference>
<dbReference type="GO" id="GO:0015031">
    <property type="term" value="P:protein transport"/>
    <property type="evidence" value="ECO:0007669"/>
    <property type="project" value="UniProtKB-KW"/>
</dbReference>
<dbReference type="Pfam" id="PF12850">
    <property type="entry name" value="Metallophos_2"/>
    <property type="match status" value="1"/>
</dbReference>
<dbReference type="CDD" id="cd07394">
    <property type="entry name" value="MPP_Vps29"/>
    <property type="match status" value="1"/>
</dbReference>
<dbReference type="InterPro" id="IPR000979">
    <property type="entry name" value="Phosphodiesterase_MJ0936/Vps29"/>
</dbReference>
<name>A0A7S2S7P2_9STRA</name>
<dbReference type="FunFam" id="3.60.21.10:FF:000015">
    <property type="entry name" value="Vacuolar protein sorting-associated protein 29"/>
    <property type="match status" value="1"/>
</dbReference>
<comment type="similarity">
    <text evidence="1 5">Belongs to the VPS29 family.</text>
</comment>
<dbReference type="InterPro" id="IPR029052">
    <property type="entry name" value="Metallo-depent_PP-like"/>
</dbReference>
<dbReference type="GO" id="GO:0042147">
    <property type="term" value="P:retrograde transport, endosome to Golgi"/>
    <property type="evidence" value="ECO:0007669"/>
    <property type="project" value="InterPro"/>
</dbReference>
<dbReference type="NCBIfam" id="TIGR00040">
    <property type="entry name" value="yfcE"/>
    <property type="match status" value="1"/>
</dbReference>
<sequence>MASDFGELVLVVGDVLIPHRAASIPEQFKRMLVPNKMQHVLCTGNLVTKEQFDEFRSLAPNMHVVKGDFDDNPLFPEQKVVQIGQFRIGLIHGHQVVPWGDPIALSTVQRQMDVDIIISGHTHRNEVNEYEGKWFINPGSITGAYSATEPDVIPSFILLAVQGNKVVTYVYELHGEKVEVSKSEFQKKP</sequence>
<reference evidence="7" key="1">
    <citation type="submission" date="2021-01" db="EMBL/GenBank/DDBJ databases">
        <authorList>
            <person name="Corre E."/>
            <person name="Pelletier E."/>
            <person name="Niang G."/>
            <person name="Scheremetjew M."/>
            <person name="Finn R."/>
            <person name="Kale V."/>
            <person name="Holt S."/>
            <person name="Cochrane G."/>
            <person name="Meng A."/>
            <person name="Brown T."/>
            <person name="Cohen L."/>
        </authorList>
    </citation>
    <scope>NUCLEOTIDE SEQUENCE</scope>
    <source>
        <strain evidence="7">CCMP1243</strain>
    </source>
</reference>
<feature type="domain" description="Calcineurin-like phosphoesterase" evidence="6">
    <location>
        <begin position="9"/>
        <end position="150"/>
    </location>
</feature>
<dbReference type="GO" id="GO:0031410">
    <property type="term" value="C:cytoplasmic vesicle"/>
    <property type="evidence" value="ECO:0007669"/>
    <property type="project" value="UniProtKB-ARBA"/>
</dbReference>
<protein>
    <recommendedName>
        <fullName evidence="2 5">Vacuolar protein sorting-associated protein 29</fullName>
    </recommendedName>
</protein>